<proteinExistence type="predicted"/>
<evidence type="ECO:0000313" key="3">
    <source>
        <dbReference type="Proteomes" id="UP000677515"/>
    </source>
</evidence>
<reference evidence="2 3" key="1">
    <citation type="submission" date="2021-01" db="EMBL/GenBank/DDBJ databases">
        <title>Complete genome sequence of Erwinia rhapontici MAFF 311153.</title>
        <authorList>
            <person name="Morohoshi T."/>
            <person name="Someya N."/>
        </authorList>
    </citation>
    <scope>NUCLEOTIDE SEQUENCE [LARGE SCALE GENOMIC DNA]</scope>
    <source>
        <strain evidence="2 3">MAFF 311153</strain>
    </source>
</reference>
<gene>
    <name evidence="2" type="ORF">ERHA53_20920</name>
</gene>
<dbReference type="InterPro" id="IPR001633">
    <property type="entry name" value="EAL_dom"/>
</dbReference>
<organism evidence="2 3">
    <name type="scientific">Erwinia rhapontici</name>
    <name type="common">Pectobacterium rhapontici</name>
    <dbReference type="NCBI Taxonomy" id="55212"/>
    <lineage>
        <taxon>Bacteria</taxon>
        <taxon>Pseudomonadati</taxon>
        <taxon>Pseudomonadota</taxon>
        <taxon>Gammaproteobacteria</taxon>
        <taxon>Enterobacterales</taxon>
        <taxon>Erwiniaceae</taxon>
        <taxon>Erwinia</taxon>
    </lineage>
</organism>
<evidence type="ECO:0000259" key="1">
    <source>
        <dbReference type="PROSITE" id="PS50883"/>
    </source>
</evidence>
<dbReference type="Proteomes" id="UP000677515">
    <property type="component" value="Chromosome"/>
</dbReference>
<feature type="domain" description="EAL" evidence="1">
    <location>
        <begin position="1"/>
        <end position="244"/>
    </location>
</feature>
<dbReference type="SUPFAM" id="SSF141868">
    <property type="entry name" value="EAL domain-like"/>
    <property type="match status" value="1"/>
</dbReference>
<dbReference type="PROSITE" id="PS50883">
    <property type="entry name" value="EAL"/>
    <property type="match status" value="1"/>
</dbReference>
<protein>
    <submittedName>
        <fullName evidence="2">Cyclic di-GMP regulator CdgR</fullName>
    </submittedName>
</protein>
<dbReference type="Gene3D" id="3.20.20.450">
    <property type="entry name" value="EAL domain"/>
    <property type="match status" value="1"/>
</dbReference>
<sequence length="251" mass="28591">MAIKMNIFLEADYKTYTAFCPVYSPGGLLTSVEMLTHFTHASANVAMPQEILTPLLNDRQRVLLLQEQINVIEKHYDFFSDNDLKVAINIDKPLAETILESEFILKKMCQLDCLELEVSESFPDLTLGRNNNFLKALSEKFNLSLNNYGAGKATSKAVFDDLFYRIKLDKGFIQHNIKRLSFHPFINAILDHVKPHCQEIVVQGVDDITGLQTVRDYAFDGIQSALFPPVGEEALIHLTEPPYQLRERILQ</sequence>
<evidence type="ECO:0000313" key="2">
    <source>
        <dbReference type="EMBL" id="BCQ34749.1"/>
    </source>
</evidence>
<name>A0ABM7N014_ERWRD</name>
<dbReference type="InterPro" id="IPR035919">
    <property type="entry name" value="EAL_sf"/>
</dbReference>
<accession>A0ABM7N014</accession>
<dbReference type="Pfam" id="PF00563">
    <property type="entry name" value="EAL"/>
    <property type="match status" value="1"/>
</dbReference>
<dbReference type="EMBL" id="AP024329">
    <property type="protein sequence ID" value="BCQ34749.1"/>
    <property type="molecule type" value="Genomic_DNA"/>
</dbReference>
<keyword evidence="3" id="KW-1185">Reference proteome</keyword>